<feature type="compositionally biased region" description="Acidic residues" evidence="1">
    <location>
        <begin position="410"/>
        <end position="430"/>
    </location>
</feature>
<reference evidence="3 4" key="1">
    <citation type="journal article" date="2024" name="Nat. Commun.">
        <title>Phylogenomics reveals the evolutionary origins of lichenization in chlorophyte algae.</title>
        <authorList>
            <person name="Puginier C."/>
            <person name="Libourel C."/>
            <person name="Otte J."/>
            <person name="Skaloud P."/>
            <person name="Haon M."/>
            <person name="Grisel S."/>
            <person name="Petersen M."/>
            <person name="Berrin J.G."/>
            <person name="Delaux P.M."/>
            <person name="Dal Grande F."/>
            <person name="Keller J."/>
        </authorList>
    </citation>
    <scope>NUCLEOTIDE SEQUENCE [LARGE SCALE GENOMIC DNA]</scope>
    <source>
        <strain evidence="3 4">SAG 2036</strain>
    </source>
</reference>
<dbReference type="AlphaFoldDB" id="A0AAW1PEH7"/>
<accession>A0AAW1PEH7</accession>
<evidence type="ECO:0000313" key="3">
    <source>
        <dbReference type="EMBL" id="KAK9806502.1"/>
    </source>
</evidence>
<sequence length="585" mass="64389">MHAIQSSDTLEVALLRARVAISRAQDLAASARQQRQSLLNAADSDSTGNVAKCQARELAPEVDTPCDLSVGADTGVRSCCPLPQAGEEGSTARPCGDAQASSTSGGALPQVGSVDALTDTLAFLQHQQVSTLKRMHSLRTEQLQLRDHQLTLLQSLLQTEGLRVRYTSLQASALSCVSSLTAQALRALKKAIDLLLQVARGDLTEQSASLVSSLCLATDEQAEQVAGIARNVLEDCPICLVTFKAGDQLASLQCEHWHHYACLELPTPKSKLSRLFSGRSSRAPLLRASTMSAVTEGPRFGTSPFARPFHLFGCTINPGRQHPGHTRRLRDSLMDREDKDRSSLWNLEGKTDPQVDLRQGLGRLWPLTHSPAVGQQRAAATPSVPPVSPSVSERPKRTRAQRRASTPSDFVEDLDSLSDEDEDEDEDDDEPSAKRSAHKKDRDEDYAAQGSRDWSDASQPPVRKSTRGRKRRTEPIETQMEDGSKVFLSPKEYRSHRRRITNRESARRMRKKRHEERVTSQQEVRVLINDNEALRKSATARQGQWMWPLLVPQQATRVLGLSAAIVALPLQPSLPVASHPWPLTG</sequence>
<evidence type="ECO:0000259" key="2">
    <source>
        <dbReference type="PROSITE" id="PS50217"/>
    </source>
</evidence>
<feature type="compositionally biased region" description="Basic and acidic residues" evidence="1">
    <location>
        <begin position="329"/>
        <end position="342"/>
    </location>
</feature>
<dbReference type="SUPFAM" id="SSF57959">
    <property type="entry name" value="Leucine zipper domain"/>
    <property type="match status" value="1"/>
</dbReference>
<feature type="region of interest" description="Disordered" evidence="1">
    <location>
        <begin position="373"/>
        <end position="518"/>
    </location>
</feature>
<comment type="caution">
    <text evidence="3">The sequence shown here is derived from an EMBL/GenBank/DDBJ whole genome shotgun (WGS) entry which is preliminary data.</text>
</comment>
<dbReference type="GO" id="GO:0003700">
    <property type="term" value="F:DNA-binding transcription factor activity"/>
    <property type="evidence" value="ECO:0007669"/>
    <property type="project" value="InterPro"/>
</dbReference>
<evidence type="ECO:0000256" key="1">
    <source>
        <dbReference type="SAM" id="MobiDB-lite"/>
    </source>
</evidence>
<feature type="region of interest" description="Disordered" evidence="1">
    <location>
        <begin position="316"/>
        <end position="351"/>
    </location>
</feature>
<dbReference type="Proteomes" id="UP001465755">
    <property type="component" value="Unassembled WGS sequence"/>
</dbReference>
<dbReference type="InterPro" id="IPR046347">
    <property type="entry name" value="bZIP_sf"/>
</dbReference>
<feature type="domain" description="BZIP" evidence="2">
    <location>
        <begin position="492"/>
        <end position="536"/>
    </location>
</feature>
<dbReference type="Pfam" id="PF17123">
    <property type="entry name" value="zf-RING_11"/>
    <property type="match status" value="1"/>
</dbReference>
<dbReference type="InterPro" id="IPR004827">
    <property type="entry name" value="bZIP"/>
</dbReference>
<dbReference type="SUPFAM" id="SSF57850">
    <property type="entry name" value="RING/U-box"/>
    <property type="match status" value="1"/>
</dbReference>
<gene>
    <name evidence="3" type="ORF">WJX73_004465</name>
</gene>
<dbReference type="InterPro" id="IPR013083">
    <property type="entry name" value="Znf_RING/FYVE/PHD"/>
</dbReference>
<proteinExistence type="predicted"/>
<evidence type="ECO:0000313" key="4">
    <source>
        <dbReference type="Proteomes" id="UP001465755"/>
    </source>
</evidence>
<dbReference type="PROSITE" id="PS50217">
    <property type="entry name" value="BZIP"/>
    <property type="match status" value="1"/>
</dbReference>
<protein>
    <recommendedName>
        <fullName evidence="2">BZIP domain-containing protein</fullName>
    </recommendedName>
</protein>
<feature type="region of interest" description="Disordered" evidence="1">
    <location>
        <begin position="85"/>
        <end position="106"/>
    </location>
</feature>
<keyword evidence="4" id="KW-1185">Reference proteome</keyword>
<dbReference type="EMBL" id="JALJOQ010000037">
    <property type="protein sequence ID" value="KAK9806502.1"/>
    <property type="molecule type" value="Genomic_DNA"/>
</dbReference>
<name>A0AAW1PEH7_9CHLO</name>
<organism evidence="3 4">
    <name type="scientific">Symbiochloris irregularis</name>
    <dbReference type="NCBI Taxonomy" id="706552"/>
    <lineage>
        <taxon>Eukaryota</taxon>
        <taxon>Viridiplantae</taxon>
        <taxon>Chlorophyta</taxon>
        <taxon>core chlorophytes</taxon>
        <taxon>Trebouxiophyceae</taxon>
        <taxon>Trebouxiales</taxon>
        <taxon>Trebouxiaceae</taxon>
        <taxon>Symbiochloris</taxon>
    </lineage>
</organism>
<dbReference type="Gene3D" id="3.30.40.10">
    <property type="entry name" value="Zinc/RING finger domain, C3HC4 (zinc finger)"/>
    <property type="match status" value="1"/>
</dbReference>
<dbReference type="InterPro" id="IPR001841">
    <property type="entry name" value="Znf_RING"/>
</dbReference>